<reference evidence="2 3" key="1">
    <citation type="submission" date="2017-03" db="EMBL/GenBank/DDBJ databases">
        <title>Genome Survey of Euroglyphus maynei.</title>
        <authorList>
            <person name="Arlian L.G."/>
            <person name="Morgan M.S."/>
            <person name="Rider S.D."/>
        </authorList>
    </citation>
    <scope>NUCLEOTIDE SEQUENCE [LARGE SCALE GENOMIC DNA]</scope>
    <source>
        <strain evidence="2">Arlian Lab</strain>
        <tissue evidence="2">Whole body</tissue>
    </source>
</reference>
<accession>A0A1Y3BVS6</accession>
<protein>
    <recommendedName>
        <fullName evidence="1">RecF/RecN/SMC N-terminal domain-containing protein</fullName>
    </recommendedName>
</protein>
<dbReference type="InterPro" id="IPR027417">
    <property type="entry name" value="P-loop_NTPase"/>
</dbReference>
<organism evidence="2 3">
    <name type="scientific">Euroglyphus maynei</name>
    <name type="common">Mayne's house dust mite</name>
    <dbReference type="NCBI Taxonomy" id="6958"/>
    <lineage>
        <taxon>Eukaryota</taxon>
        <taxon>Metazoa</taxon>
        <taxon>Ecdysozoa</taxon>
        <taxon>Arthropoda</taxon>
        <taxon>Chelicerata</taxon>
        <taxon>Arachnida</taxon>
        <taxon>Acari</taxon>
        <taxon>Acariformes</taxon>
        <taxon>Sarcoptiformes</taxon>
        <taxon>Astigmata</taxon>
        <taxon>Psoroptidia</taxon>
        <taxon>Analgoidea</taxon>
        <taxon>Pyroglyphidae</taxon>
        <taxon>Pyroglyphinae</taxon>
        <taxon>Euroglyphus</taxon>
    </lineage>
</organism>
<dbReference type="EMBL" id="MUJZ01004534">
    <property type="protein sequence ID" value="OTF83235.1"/>
    <property type="molecule type" value="Genomic_DNA"/>
</dbReference>
<dbReference type="SUPFAM" id="SSF52540">
    <property type="entry name" value="P-loop containing nucleoside triphosphate hydrolases"/>
    <property type="match status" value="1"/>
</dbReference>
<evidence type="ECO:0000313" key="3">
    <source>
        <dbReference type="Proteomes" id="UP000194236"/>
    </source>
</evidence>
<dbReference type="PANTHER" id="PTHR43977">
    <property type="entry name" value="STRUCTURAL MAINTENANCE OF CHROMOSOMES PROTEIN 3"/>
    <property type="match status" value="1"/>
</dbReference>
<dbReference type="Pfam" id="PF02463">
    <property type="entry name" value="SMC_N"/>
    <property type="match status" value="1"/>
</dbReference>
<comment type="caution">
    <text evidence="2">The sequence shown here is derived from an EMBL/GenBank/DDBJ whole genome shotgun (WGS) entry which is preliminary data.</text>
</comment>
<gene>
    <name evidence="2" type="ORF">BLA29_008326</name>
</gene>
<dbReference type="Gene3D" id="3.40.50.300">
    <property type="entry name" value="P-loop containing nucleotide triphosphate hydrolases"/>
    <property type="match status" value="1"/>
</dbReference>
<dbReference type="InterPro" id="IPR003395">
    <property type="entry name" value="RecF/RecN/SMC_N"/>
</dbReference>
<proteinExistence type="predicted"/>
<dbReference type="Proteomes" id="UP000194236">
    <property type="component" value="Unassembled WGS sequence"/>
</dbReference>
<keyword evidence="3" id="KW-1185">Reference proteome</keyword>
<feature type="domain" description="RecF/RecN/SMC N-terminal" evidence="1">
    <location>
        <begin position="69"/>
        <end position="215"/>
    </location>
</feature>
<sequence length="238" mass="27899">MEHLQSLLHRYPWIKNEEKDFHSDQNEYRLLNVDDFNVNHFFDNLKRLKSKLDESARSVNMKANIMHGQMQKEFEELLHKRDVTLKDRKKLIQYMEKVEKEKDKELRKAWQKINENFGAIFGTLLPNANARLAPISVRIKDGLEIKVAFGDVWKESLSELSGGQRSLVALSLVLSLLKYYPAPLYILDEIDAALDQSHTQNIGLMIRRHFKNAQVKFQLDFFPFLISFSPLFSSSSYH</sequence>
<evidence type="ECO:0000259" key="1">
    <source>
        <dbReference type="Pfam" id="PF02463"/>
    </source>
</evidence>
<name>A0A1Y3BVS6_EURMA</name>
<dbReference type="AlphaFoldDB" id="A0A1Y3BVS6"/>
<dbReference type="OrthoDB" id="10255539at2759"/>
<evidence type="ECO:0000313" key="2">
    <source>
        <dbReference type="EMBL" id="OTF83235.1"/>
    </source>
</evidence>